<evidence type="ECO:0000313" key="1">
    <source>
        <dbReference type="EMBL" id="THU82679.1"/>
    </source>
</evidence>
<accession>A0A4S8L2M0</accession>
<dbReference type="EMBL" id="ML179715">
    <property type="protein sequence ID" value="THU82679.1"/>
    <property type="molecule type" value="Genomic_DNA"/>
</dbReference>
<keyword evidence="2" id="KW-1185">Reference proteome</keyword>
<name>A0A4S8L2M0_DENBC</name>
<gene>
    <name evidence="1" type="ORF">K435DRAFT_932898</name>
</gene>
<organism evidence="1 2">
    <name type="scientific">Dendrothele bispora (strain CBS 962.96)</name>
    <dbReference type="NCBI Taxonomy" id="1314807"/>
    <lineage>
        <taxon>Eukaryota</taxon>
        <taxon>Fungi</taxon>
        <taxon>Dikarya</taxon>
        <taxon>Basidiomycota</taxon>
        <taxon>Agaricomycotina</taxon>
        <taxon>Agaricomycetes</taxon>
        <taxon>Agaricomycetidae</taxon>
        <taxon>Agaricales</taxon>
        <taxon>Agaricales incertae sedis</taxon>
        <taxon>Dendrothele</taxon>
    </lineage>
</organism>
<dbReference type="AlphaFoldDB" id="A0A4S8L2M0"/>
<reference evidence="1 2" key="1">
    <citation type="journal article" date="2019" name="Nat. Ecol. Evol.">
        <title>Megaphylogeny resolves global patterns of mushroom evolution.</title>
        <authorList>
            <person name="Varga T."/>
            <person name="Krizsan K."/>
            <person name="Foldi C."/>
            <person name="Dima B."/>
            <person name="Sanchez-Garcia M."/>
            <person name="Sanchez-Ramirez S."/>
            <person name="Szollosi G.J."/>
            <person name="Szarkandi J.G."/>
            <person name="Papp V."/>
            <person name="Albert L."/>
            <person name="Andreopoulos W."/>
            <person name="Angelini C."/>
            <person name="Antonin V."/>
            <person name="Barry K.W."/>
            <person name="Bougher N.L."/>
            <person name="Buchanan P."/>
            <person name="Buyck B."/>
            <person name="Bense V."/>
            <person name="Catcheside P."/>
            <person name="Chovatia M."/>
            <person name="Cooper J."/>
            <person name="Damon W."/>
            <person name="Desjardin D."/>
            <person name="Finy P."/>
            <person name="Geml J."/>
            <person name="Haridas S."/>
            <person name="Hughes K."/>
            <person name="Justo A."/>
            <person name="Karasinski D."/>
            <person name="Kautmanova I."/>
            <person name="Kiss B."/>
            <person name="Kocsube S."/>
            <person name="Kotiranta H."/>
            <person name="LaButti K.M."/>
            <person name="Lechner B.E."/>
            <person name="Liimatainen K."/>
            <person name="Lipzen A."/>
            <person name="Lukacs Z."/>
            <person name="Mihaltcheva S."/>
            <person name="Morgado L.N."/>
            <person name="Niskanen T."/>
            <person name="Noordeloos M.E."/>
            <person name="Ohm R.A."/>
            <person name="Ortiz-Santana B."/>
            <person name="Ovrebo C."/>
            <person name="Racz N."/>
            <person name="Riley R."/>
            <person name="Savchenko A."/>
            <person name="Shiryaev A."/>
            <person name="Soop K."/>
            <person name="Spirin V."/>
            <person name="Szebenyi C."/>
            <person name="Tomsovsky M."/>
            <person name="Tulloss R.E."/>
            <person name="Uehling J."/>
            <person name="Grigoriev I.V."/>
            <person name="Vagvolgyi C."/>
            <person name="Papp T."/>
            <person name="Martin F.M."/>
            <person name="Miettinen O."/>
            <person name="Hibbett D.S."/>
            <person name="Nagy L.G."/>
        </authorList>
    </citation>
    <scope>NUCLEOTIDE SEQUENCE [LARGE SCALE GENOMIC DNA]</scope>
    <source>
        <strain evidence="1 2">CBS 962.96</strain>
    </source>
</reference>
<dbReference type="Proteomes" id="UP000297245">
    <property type="component" value="Unassembled WGS sequence"/>
</dbReference>
<protein>
    <submittedName>
        <fullName evidence="1">Uncharacterized protein</fullName>
    </submittedName>
</protein>
<sequence>MTRPFLSPLAQVSSKKFAIVILDLRFNTRVIARPTRDSGIKGFRIVLDFGMWHTIQNSPEYVQHDKAARSRVVDGFNTNNAIKSVQRQFGAMGPVNLKNYWTLERWLLICEMDYFFSMKQCTDRSPKTGNGKIQIATICDFSSMRTRLTDKKFMQKHQRKRQRWMTGRAQSTQTDTTPEDYTLGTIENWNI</sequence>
<proteinExistence type="predicted"/>
<evidence type="ECO:0000313" key="2">
    <source>
        <dbReference type="Proteomes" id="UP000297245"/>
    </source>
</evidence>